<dbReference type="AlphaFoldDB" id="A0A7C9FQL1"/>
<protein>
    <submittedName>
        <fullName evidence="1">Uncharacterized protein</fullName>
    </submittedName>
</protein>
<name>A0A7C9FQL1_OPUST</name>
<evidence type="ECO:0000313" key="1">
    <source>
        <dbReference type="EMBL" id="MBA4679764.1"/>
    </source>
</evidence>
<accession>A0A7C9FQL1</accession>
<organism evidence="1">
    <name type="scientific">Opuntia streptacantha</name>
    <name type="common">Prickly pear cactus</name>
    <name type="synonym">Opuntia cardona</name>
    <dbReference type="NCBI Taxonomy" id="393608"/>
    <lineage>
        <taxon>Eukaryota</taxon>
        <taxon>Viridiplantae</taxon>
        <taxon>Streptophyta</taxon>
        <taxon>Embryophyta</taxon>
        <taxon>Tracheophyta</taxon>
        <taxon>Spermatophyta</taxon>
        <taxon>Magnoliopsida</taxon>
        <taxon>eudicotyledons</taxon>
        <taxon>Gunneridae</taxon>
        <taxon>Pentapetalae</taxon>
        <taxon>Caryophyllales</taxon>
        <taxon>Cactineae</taxon>
        <taxon>Cactaceae</taxon>
        <taxon>Opuntioideae</taxon>
        <taxon>Opuntia</taxon>
    </lineage>
</organism>
<proteinExistence type="predicted"/>
<reference evidence="1" key="2">
    <citation type="submission" date="2020-07" db="EMBL/GenBank/DDBJ databases">
        <authorList>
            <person name="Vera ALvarez R."/>
            <person name="Arias-Moreno D.M."/>
            <person name="Jimenez-Jacinto V."/>
            <person name="Jimenez-Bremont J.F."/>
            <person name="Swaminathan K."/>
            <person name="Moose S.P."/>
            <person name="Guerrero-Gonzalez M.L."/>
            <person name="Marino-Ramirez L."/>
            <person name="Landsman D."/>
            <person name="Rodriguez-Kessler M."/>
            <person name="Delgado-Sanchez P."/>
        </authorList>
    </citation>
    <scope>NUCLEOTIDE SEQUENCE</scope>
    <source>
        <tissue evidence="1">Cladode</tissue>
    </source>
</reference>
<reference evidence="1" key="1">
    <citation type="journal article" date="2013" name="J. Plant Res.">
        <title>Effect of fungi and light on seed germination of three Opuntia species from semiarid lands of central Mexico.</title>
        <authorList>
            <person name="Delgado-Sanchez P."/>
            <person name="Jimenez-Bremont J.F."/>
            <person name="Guerrero-Gonzalez Mde L."/>
            <person name="Flores J."/>
        </authorList>
    </citation>
    <scope>NUCLEOTIDE SEQUENCE</scope>
    <source>
        <tissue evidence="1">Cladode</tissue>
    </source>
</reference>
<sequence>MWWRRATYPLCLKGFTVKPVPLMFCNQLSPSSVSLGRRANPIHPHLWLIVSSDHCDAILKTDIKKLNEASSHSCVAESSSSSSSFDPMIVSVRLSVFQQIPGTLLVRGSLQQRDSPLSGAFLAVFQQVENFLKHKFCREKSLQFNPR</sequence>
<dbReference type="EMBL" id="GISG01284451">
    <property type="protein sequence ID" value="MBA4679764.1"/>
    <property type="molecule type" value="Transcribed_RNA"/>
</dbReference>